<protein>
    <recommendedName>
        <fullName evidence="4">Transmembrane protein</fullName>
    </recommendedName>
</protein>
<evidence type="ECO:0000256" key="1">
    <source>
        <dbReference type="SAM" id="Phobius"/>
    </source>
</evidence>
<feature type="transmembrane region" description="Helical" evidence="1">
    <location>
        <begin position="12"/>
        <end position="29"/>
    </location>
</feature>
<evidence type="ECO:0000313" key="3">
    <source>
        <dbReference type="Proteomes" id="UP000191133"/>
    </source>
</evidence>
<organism evidence="2 3">
    <name type="scientific">Stenotrophomonas indicatrix</name>
    <dbReference type="NCBI Taxonomy" id="2045451"/>
    <lineage>
        <taxon>Bacteria</taxon>
        <taxon>Pseudomonadati</taxon>
        <taxon>Pseudomonadota</taxon>
        <taxon>Gammaproteobacteria</taxon>
        <taxon>Lysobacterales</taxon>
        <taxon>Lysobacteraceae</taxon>
        <taxon>Stenotrophomonas</taxon>
    </lineage>
</organism>
<keyword evidence="1" id="KW-1133">Transmembrane helix</keyword>
<dbReference type="AlphaFoldDB" id="A0A1W1GUI0"/>
<accession>A0A1W1GUI0</accession>
<evidence type="ECO:0000313" key="2">
    <source>
        <dbReference type="EMBL" id="SLM22975.1"/>
    </source>
</evidence>
<reference evidence="3" key="1">
    <citation type="submission" date="2016-10" db="EMBL/GenBank/DDBJ databases">
        <authorList>
            <person name="Varghese N."/>
        </authorList>
    </citation>
    <scope>NUCLEOTIDE SEQUENCE [LARGE SCALE GENOMIC DNA]</scope>
    <source>
        <strain evidence="3">92MFCol6.1</strain>
    </source>
</reference>
<name>A0A1W1GUI0_9GAMM</name>
<sequence length="79" mass="8820">MTSWNLSAVRAYAPAVVGWSLALSGWLRLEQLRNDQQARMLVPVVQWGVALMLLVTLGCIVTTSLVLWRAARRDAQQRG</sequence>
<gene>
    <name evidence="2" type="ORF">SAMN04488690_0654</name>
</gene>
<dbReference type="EMBL" id="FWEU01000001">
    <property type="protein sequence ID" value="SLM22975.1"/>
    <property type="molecule type" value="Genomic_DNA"/>
</dbReference>
<feature type="transmembrane region" description="Helical" evidence="1">
    <location>
        <begin position="49"/>
        <end position="68"/>
    </location>
</feature>
<dbReference type="RefSeq" id="WP_080148534.1">
    <property type="nucleotide sequence ID" value="NZ_FWEU01000001.1"/>
</dbReference>
<keyword evidence="1" id="KW-0812">Transmembrane</keyword>
<dbReference type="Proteomes" id="UP000191133">
    <property type="component" value="Unassembled WGS sequence"/>
</dbReference>
<proteinExistence type="predicted"/>
<keyword evidence="1" id="KW-0472">Membrane</keyword>
<evidence type="ECO:0008006" key="4">
    <source>
        <dbReference type="Google" id="ProtNLM"/>
    </source>
</evidence>